<name>A0AAN6RFK6_9PLEO</name>
<evidence type="ECO:0000313" key="2">
    <source>
        <dbReference type="Proteomes" id="UP001280581"/>
    </source>
</evidence>
<protein>
    <submittedName>
        <fullName evidence="1">Uncharacterized protein</fullName>
    </submittedName>
</protein>
<gene>
    <name evidence="1" type="ORF">GRF29_103g1478675</name>
</gene>
<organism evidence="1 2">
    <name type="scientific">Pseudopithomyces chartarum</name>
    <dbReference type="NCBI Taxonomy" id="1892770"/>
    <lineage>
        <taxon>Eukaryota</taxon>
        <taxon>Fungi</taxon>
        <taxon>Dikarya</taxon>
        <taxon>Ascomycota</taxon>
        <taxon>Pezizomycotina</taxon>
        <taxon>Dothideomycetes</taxon>
        <taxon>Pleosporomycetidae</taxon>
        <taxon>Pleosporales</taxon>
        <taxon>Massarineae</taxon>
        <taxon>Didymosphaeriaceae</taxon>
        <taxon>Pseudopithomyces</taxon>
    </lineage>
</organism>
<proteinExistence type="predicted"/>
<dbReference type="AlphaFoldDB" id="A0AAN6RFK6"/>
<dbReference type="Proteomes" id="UP001280581">
    <property type="component" value="Unassembled WGS sequence"/>
</dbReference>
<evidence type="ECO:0000313" key="1">
    <source>
        <dbReference type="EMBL" id="KAK3207591.1"/>
    </source>
</evidence>
<sequence>MWRSRPIDNVTNTASKNGDPASDIVKHVRCITVESELPREDLLLIIERIAEGGRLARLEWNTCAHMPSDIFDKIHLTWPNLELSVAVKDRPSANTPAYRQMDIALLSSPLLTELTYTVYYKGWQSGTPVASEWPKLTQALLAGGNVRSLRITSEPDVRPCIVDENEPEKIPRLGLQPGVCLPKLEELSIRAETHRYLWDEPHCLALHDAIDPAHIQALDFGSDNPEEFFYTFTGLMPNLRSLAFGVKQGSVISARNFIKSLTGLQSLRIMSVKDEISELWPAINCHNETLKSLVFGLRLYFGPDYYAHGTPEYMSLRSLSSIPNKFPKLEHLGWPVPCEQSIDEKHLSIFPTMNLKRLEIFTHLPKKPSDYAGNRISGGLGIQSLPSLDRKKSLAAATKIATAISQMQNTTLELLTMHFSRSATADRGDPYVKYAEFQLKRNERPDAAGKVKYRVSRWDDFHFRN</sequence>
<dbReference type="EMBL" id="WVTA01000009">
    <property type="protein sequence ID" value="KAK3207591.1"/>
    <property type="molecule type" value="Genomic_DNA"/>
</dbReference>
<keyword evidence="2" id="KW-1185">Reference proteome</keyword>
<accession>A0AAN6RFK6</accession>
<comment type="caution">
    <text evidence="1">The sequence shown here is derived from an EMBL/GenBank/DDBJ whole genome shotgun (WGS) entry which is preliminary data.</text>
</comment>
<reference evidence="1 2" key="1">
    <citation type="submission" date="2021-02" db="EMBL/GenBank/DDBJ databases">
        <title>Genome assembly of Pseudopithomyces chartarum.</title>
        <authorList>
            <person name="Jauregui R."/>
            <person name="Singh J."/>
            <person name="Voisey C."/>
        </authorList>
    </citation>
    <scope>NUCLEOTIDE SEQUENCE [LARGE SCALE GENOMIC DNA]</scope>
    <source>
        <strain evidence="1 2">AGR01</strain>
    </source>
</reference>